<evidence type="ECO:0000259" key="8">
    <source>
        <dbReference type="SMART" id="SM00829"/>
    </source>
</evidence>
<dbReference type="OrthoDB" id="1879366at2759"/>
<dbReference type="FunFam" id="3.40.50.720:FF:000039">
    <property type="entry name" value="Alcohol dehydrogenase AdhP"/>
    <property type="match status" value="1"/>
</dbReference>
<comment type="cofactor">
    <cofactor evidence="1 7">
        <name>Zn(2+)</name>
        <dbReference type="ChEBI" id="CHEBI:29105"/>
    </cofactor>
</comment>
<dbReference type="InterPro" id="IPR013154">
    <property type="entry name" value="ADH-like_N"/>
</dbReference>
<dbReference type="GO" id="GO:0004022">
    <property type="term" value="F:alcohol dehydrogenase (NAD+) activity"/>
    <property type="evidence" value="ECO:0007669"/>
    <property type="project" value="TreeGrafter"/>
</dbReference>
<dbReference type="PANTHER" id="PTHR42940">
    <property type="entry name" value="ALCOHOL DEHYDROGENASE 1-RELATED"/>
    <property type="match status" value="1"/>
</dbReference>
<keyword evidence="5" id="KW-0560">Oxidoreductase</keyword>
<dbReference type="EMBL" id="PDLM01000012">
    <property type="protein sequence ID" value="RDW65106.1"/>
    <property type="molecule type" value="Genomic_DNA"/>
</dbReference>
<reference evidence="9 10" key="1">
    <citation type="journal article" date="2018" name="IMA Fungus">
        <title>IMA Genome-F 9: Draft genome sequence of Annulohypoxylon stygium, Aspergillus mulundensis, Berkeleyomyces basicola (syn. Thielaviopsis basicola), Ceratocystis smalleyi, two Cercospora beticola strains, Coleophoma cylindrospora, Fusarium fracticaudum, Phialophora cf. hyalina, and Morchella septimelata.</title>
        <authorList>
            <person name="Wingfield B.D."/>
            <person name="Bills G.F."/>
            <person name="Dong Y."/>
            <person name="Huang W."/>
            <person name="Nel W.J."/>
            <person name="Swalarsk-Parry B.S."/>
            <person name="Vaghefi N."/>
            <person name="Wilken P.M."/>
            <person name="An Z."/>
            <person name="de Beer Z.W."/>
            <person name="De Vos L."/>
            <person name="Chen L."/>
            <person name="Duong T.A."/>
            <person name="Gao Y."/>
            <person name="Hammerbacher A."/>
            <person name="Kikkert J.R."/>
            <person name="Li Y."/>
            <person name="Li H."/>
            <person name="Li K."/>
            <person name="Li Q."/>
            <person name="Liu X."/>
            <person name="Ma X."/>
            <person name="Naidoo K."/>
            <person name="Pethybridge S.J."/>
            <person name="Sun J."/>
            <person name="Steenkamp E.T."/>
            <person name="van der Nest M.A."/>
            <person name="van Wyk S."/>
            <person name="Wingfield M.J."/>
            <person name="Xiong C."/>
            <person name="Yue Q."/>
            <person name="Zhang X."/>
        </authorList>
    </citation>
    <scope>NUCLEOTIDE SEQUENCE [LARGE SCALE GENOMIC DNA]</scope>
    <source>
        <strain evidence="9 10">BP6252</strain>
    </source>
</reference>
<evidence type="ECO:0000256" key="1">
    <source>
        <dbReference type="ARBA" id="ARBA00001947"/>
    </source>
</evidence>
<keyword evidence="10" id="KW-1185">Reference proteome</keyword>
<dbReference type="PANTHER" id="PTHR42940:SF5">
    <property type="entry name" value="ALCOHOL DEHYDROGENASE 2"/>
    <property type="match status" value="1"/>
</dbReference>
<dbReference type="Pfam" id="PF00107">
    <property type="entry name" value="ADH_zinc_N"/>
    <property type="match status" value="1"/>
</dbReference>
<keyword evidence="3 7" id="KW-0479">Metal-binding</keyword>
<protein>
    <recommendedName>
        <fullName evidence="8">Enoyl reductase (ER) domain-containing protein</fullName>
    </recommendedName>
</protein>
<dbReference type="Gene3D" id="3.40.50.720">
    <property type="entry name" value="NAD(P)-binding Rossmann-like Domain"/>
    <property type="match status" value="1"/>
</dbReference>
<evidence type="ECO:0000256" key="6">
    <source>
        <dbReference type="ARBA" id="ARBA00023027"/>
    </source>
</evidence>
<dbReference type="STRING" id="1849047.A0A3D8QTE2"/>
<evidence type="ECO:0000256" key="7">
    <source>
        <dbReference type="RuleBase" id="RU361277"/>
    </source>
</evidence>
<sequence length="359" mass="38065">MAAVYNKPGEISIKLQEIPTPEPGPRQVLVKITHSGVCHSDLGIMTNAWKWLPEPVPAHQVGGHEGVGVVVKTGPDCEDSKVKVGDRVGIKYFADVCLDCTPCKLGHEGFCFNGHVSGYLTPGTFQQYVVSSAYYVTPIPNGLPSEIAAPMLCGGLTVYSALKKTNTKPGDWVVISGAGGGLGHLACQIGSRGMGLKILGIDTQEKEVFVREECGVEAFVALDKYPRGPAGDKEITAAVKSVTEGGEGVAAVVVCTAANAAYTQALDFLRFGGTLVCVGIPEGTAVPIQKADPTSIMLGLWHITASSVGSQQEAIETLELTARGVVTPKFTMHRIEELEDLFKRMERGQIMGRTVVTLN</sequence>
<dbReference type="InterPro" id="IPR011032">
    <property type="entry name" value="GroES-like_sf"/>
</dbReference>
<evidence type="ECO:0000256" key="3">
    <source>
        <dbReference type="ARBA" id="ARBA00022723"/>
    </source>
</evidence>
<dbReference type="Proteomes" id="UP000256645">
    <property type="component" value="Unassembled WGS sequence"/>
</dbReference>
<dbReference type="SMART" id="SM00829">
    <property type="entry name" value="PKS_ER"/>
    <property type="match status" value="1"/>
</dbReference>
<dbReference type="GO" id="GO:0008270">
    <property type="term" value="F:zinc ion binding"/>
    <property type="evidence" value="ECO:0007669"/>
    <property type="project" value="InterPro"/>
</dbReference>
<evidence type="ECO:0000256" key="5">
    <source>
        <dbReference type="ARBA" id="ARBA00023002"/>
    </source>
</evidence>
<dbReference type="InterPro" id="IPR013149">
    <property type="entry name" value="ADH-like_C"/>
</dbReference>
<dbReference type="Pfam" id="PF08240">
    <property type="entry name" value="ADH_N"/>
    <property type="match status" value="1"/>
</dbReference>
<dbReference type="InterPro" id="IPR002328">
    <property type="entry name" value="ADH_Zn_CS"/>
</dbReference>
<dbReference type="InterPro" id="IPR036291">
    <property type="entry name" value="NAD(P)-bd_dom_sf"/>
</dbReference>
<keyword evidence="4 7" id="KW-0862">Zinc</keyword>
<evidence type="ECO:0000256" key="2">
    <source>
        <dbReference type="ARBA" id="ARBA00008072"/>
    </source>
</evidence>
<proteinExistence type="inferred from homology"/>
<keyword evidence="6" id="KW-0520">NAD</keyword>
<dbReference type="InterPro" id="IPR020843">
    <property type="entry name" value="ER"/>
</dbReference>
<evidence type="ECO:0000313" key="10">
    <source>
        <dbReference type="Proteomes" id="UP000256645"/>
    </source>
</evidence>
<accession>A0A3D8QTE2</accession>
<organism evidence="9 10">
    <name type="scientific">Coleophoma cylindrospora</name>
    <dbReference type="NCBI Taxonomy" id="1849047"/>
    <lineage>
        <taxon>Eukaryota</taxon>
        <taxon>Fungi</taxon>
        <taxon>Dikarya</taxon>
        <taxon>Ascomycota</taxon>
        <taxon>Pezizomycotina</taxon>
        <taxon>Leotiomycetes</taxon>
        <taxon>Helotiales</taxon>
        <taxon>Dermateaceae</taxon>
        <taxon>Coleophoma</taxon>
    </lineage>
</organism>
<dbReference type="AlphaFoldDB" id="A0A3D8QTE2"/>
<dbReference type="Gene3D" id="3.90.180.10">
    <property type="entry name" value="Medium-chain alcohol dehydrogenases, catalytic domain"/>
    <property type="match status" value="1"/>
</dbReference>
<evidence type="ECO:0000313" key="9">
    <source>
        <dbReference type="EMBL" id="RDW65106.1"/>
    </source>
</evidence>
<feature type="domain" description="Enoyl reductase (ER)" evidence="8">
    <location>
        <begin position="9"/>
        <end position="356"/>
    </location>
</feature>
<dbReference type="SUPFAM" id="SSF50129">
    <property type="entry name" value="GroES-like"/>
    <property type="match status" value="1"/>
</dbReference>
<dbReference type="GO" id="GO:0005737">
    <property type="term" value="C:cytoplasm"/>
    <property type="evidence" value="ECO:0007669"/>
    <property type="project" value="TreeGrafter"/>
</dbReference>
<comment type="similarity">
    <text evidence="2 7">Belongs to the zinc-containing alcohol dehydrogenase family.</text>
</comment>
<comment type="caution">
    <text evidence="9">The sequence shown here is derived from an EMBL/GenBank/DDBJ whole genome shotgun (WGS) entry which is preliminary data.</text>
</comment>
<dbReference type="PROSITE" id="PS00059">
    <property type="entry name" value="ADH_ZINC"/>
    <property type="match status" value="1"/>
</dbReference>
<evidence type="ECO:0000256" key="4">
    <source>
        <dbReference type="ARBA" id="ARBA00022833"/>
    </source>
</evidence>
<dbReference type="SUPFAM" id="SSF51735">
    <property type="entry name" value="NAD(P)-binding Rossmann-fold domains"/>
    <property type="match status" value="1"/>
</dbReference>
<gene>
    <name evidence="9" type="ORF">BP6252_10757</name>
</gene>
<name>A0A3D8QTE2_9HELO</name>